<evidence type="ECO:0000256" key="6">
    <source>
        <dbReference type="ARBA" id="ARBA00023136"/>
    </source>
</evidence>
<dbReference type="GO" id="GO:0004930">
    <property type="term" value="F:G protein-coupled receptor activity"/>
    <property type="evidence" value="ECO:0007669"/>
    <property type="project" value="UniProtKB-KW"/>
</dbReference>
<dbReference type="OrthoDB" id="9046662at2759"/>
<keyword evidence="6 9" id="KW-0472">Membrane</keyword>
<evidence type="ECO:0000256" key="7">
    <source>
        <dbReference type="ARBA" id="ARBA00023170"/>
    </source>
</evidence>
<dbReference type="InParanoid" id="A0A1X7TU63"/>
<sequence>MDEVNDTLYTFTGSVNTYVLAAVFVLEFIAGFIFNTIVIGITIYKGSWKKQGTIFFTSLILANLLLVILYIPFLVIGLAARKWIFGNTVAEKLASCWFVGFALWYSFIIILMTLAAISLDRFLFVIKPHFHKWFMRPWVTLTLTIAIWILSAVLSSTPFYGLGTYAYGRWYGSCVPLWVEIGFIIYSVTISLLVIAVIVITSVWVFCFTRIFIKVHPEVEVPADPDTVICLSKKKRLFGIYGSMLLAYTVCFAPTLISSIISSSIDIPGEVFFLNVITFFLITVVSPLIQSYFRKDIKEVIVLCYKKITKKQ</sequence>
<feature type="transmembrane region" description="Helical" evidence="9">
    <location>
        <begin position="181"/>
        <end position="207"/>
    </location>
</feature>
<evidence type="ECO:0000256" key="1">
    <source>
        <dbReference type="ARBA" id="ARBA00004651"/>
    </source>
</evidence>
<dbReference type="FunCoup" id="A0A1X7TU63">
    <property type="interactions" value="29"/>
</dbReference>
<dbReference type="Pfam" id="PF00001">
    <property type="entry name" value="7tm_1"/>
    <property type="match status" value="1"/>
</dbReference>
<keyword evidence="8" id="KW-0807">Transducer</keyword>
<dbReference type="OMA" id="WVEIGFI"/>
<keyword evidence="7" id="KW-0675">Receptor</keyword>
<dbReference type="CDD" id="cd00637">
    <property type="entry name" value="7tm_classA_rhodopsin-like"/>
    <property type="match status" value="1"/>
</dbReference>
<dbReference type="PROSITE" id="PS50262">
    <property type="entry name" value="G_PROTEIN_RECEP_F1_2"/>
    <property type="match status" value="1"/>
</dbReference>
<keyword evidence="3 9" id="KW-0812">Transmembrane</keyword>
<evidence type="ECO:0000256" key="5">
    <source>
        <dbReference type="ARBA" id="ARBA00023040"/>
    </source>
</evidence>
<dbReference type="STRING" id="400682.A0A1X7TU63"/>
<feature type="transmembrane region" description="Helical" evidence="9">
    <location>
        <begin position="20"/>
        <end position="43"/>
    </location>
</feature>
<dbReference type="InterPro" id="IPR000276">
    <property type="entry name" value="GPCR_Rhodpsn"/>
</dbReference>
<dbReference type="PANTHER" id="PTHR24228">
    <property type="entry name" value="B2 BRADYKININ RECEPTOR/ANGIOTENSIN II RECEPTOR"/>
    <property type="match status" value="1"/>
</dbReference>
<proteinExistence type="predicted"/>
<dbReference type="InterPro" id="IPR017452">
    <property type="entry name" value="GPCR_Rhodpsn_7TM"/>
</dbReference>
<feature type="transmembrane region" description="Helical" evidence="9">
    <location>
        <begin position="97"/>
        <end position="117"/>
    </location>
</feature>
<evidence type="ECO:0000256" key="8">
    <source>
        <dbReference type="ARBA" id="ARBA00023224"/>
    </source>
</evidence>
<evidence type="ECO:0000256" key="3">
    <source>
        <dbReference type="ARBA" id="ARBA00022692"/>
    </source>
</evidence>
<dbReference type="Gene3D" id="1.20.1070.10">
    <property type="entry name" value="Rhodopsin 7-helix transmembrane proteins"/>
    <property type="match status" value="1"/>
</dbReference>
<dbReference type="GO" id="GO:0005886">
    <property type="term" value="C:plasma membrane"/>
    <property type="evidence" value="ECO:0007669"/>
    <property type="project" value="UniProtKB-SubCell"/>
</dbReference>
<protein>
    <recommendedName>
        <fullName evidence="10">G-protein coupled receptors family 1 profile domain-containing protein</fullName>
    </recommendedName>
</protein>
<keyword evidence="4 9" id="KW-1133">Transmembrane helix</keyword>
<keyword evidence="2" id="KW-1003">Cell membrane</keyword>
<dbReference type="EnsemblMetazoa" id="Aqu2.1.18592_001">
    <property type="protein sequence ID" value="Aqu2.1.18592_001"/>
    <property type="gene ID" value="Aqu2.1.18592"/>
</dbReference>
<feature type="transmembrane region" description="Helical" evidence="9">
    <location>
        <begin position="138"/>
        <end position="161"/>
    </location>
</feature>
<feature type="transmembrane region" description="Helical" evidence="9">
    <location>
        <begin position="271"/>
        <end position="289"/>
    </location>
</feature>
<feature type="transmembrane region" description="Helical" evidence="9">
    <location>
        <begin position="55"/>
        <end position="77"/>
    </location>
</feature>
<name>A0A1X7TU63_AMPQE</name>
<evidence type="ECO:0000256" key="2">
    <source>
        <dbReference type="ARBA" id="ARBA00022475"/>
    </source>
</evidence>
<evidence type="ECO:0000313" key="11">
    <source>
        <dbReference type="EnsemblMetazoa" id="Aqu2.1.18592_001"/>
    </source>
</evidence>
<feature type="transmembrane region" description="Helical" evidence="9">
    <location>
        <begin position="245"/>
        <end position="265"/>
    </location>
</feature>
<dbReference type="SUPFAM" id="SSF81321">
    <property type="entry name" value="Family A G protein-coupled receptor-like"/>
    <property type="match status" value="1"/>
</dbReference>
<evidence type="ECO:0000259" key="10">
    <source>
        <dbReference type="PROSITE" id="PS50262"/>
    </source>
</evidence>
<dbReference type="AlphaFoldDB" id="A0A1X7TU63"/>
<keyword evidence="5" id="KW-0297">G-protein coupled receptor</keyword>
<dbReference type="PRINTS" id="PR00237">
    <property type="entry name" value="GPCRRHODOPSN"/>
</dbReference>
<accession>A0A1X7TU63</accession>
<evidence type="ECO:0000256" key="9">
    <source>
        <dbReference type="SAM" id="Phobius"/>
    </source>
</evidence>
<feature type="domain" description="G-protein coupled receptors family 1 profile" evidence="10">
    <location>
        <begin position="34"/>
        <end position="290"/>
    </location>
</feature>
<dbReference type="eggNOG" id="KOG3656">
    <property type="taxonomic scope" value="Eukaryota"/>
</dbReference>
<dbReference type="PANTHER" id="PTHR24228:SF59">
    <property type="entry name" value="NEUROPEPTIDE RECEPTOR 15"/>
    <property type="match status" value="1"/>
</dbReference>
<organism evidence="11">
    <name type="scientific">Amphimedon queenslandica</name>
    <name type="common">Sponge</name>
    <dbReference type="NCBI Taxonomy" id="400682"/>
    <lineage>
        <taxon>Eukaryota</taxon>
        <taxon>Metazoa</taxon>
        <taxon>Porifera</taxon>
        <taxon>Demospongiae</taxon>
        <taxon>Heteroscleromorpha</taxon>
        <taxon>Haplosclerida</taxon>
        <taxon>Niphatidae</taxon>
        <taxon>Amphimedon</taxon>
    </lineage>
</organism>
<evidence type="ECO:0000256" key="4">
    <source>
        <dbReference type="ARBA" id="ARBA00022989"/>
    </source>
</evidence>
<comment type="subcellular location">
    <subcellularLocation>
        <location evidence="1">Cell membrane</location>
        <topology evidence="1">Multi-pass membrane protein</topology>
    </subcellularLocation>
</comment>
<reference evidence="11" key="1">
    <citation type="submission" date="2017-05" db="UniProtKB">
        <authorList>
            <consortium name="EnsemblMetazoa"/>
        </authorList>
    </citation>
    <scope>IDENTIFICATION</scope>
</reference>